<organism evidence="7 8">
    <name type="scientific">Corynebacterium mendelii</name>
    <dbReference type="NCBI Taxonomy" id="2765362"/>
    <lineage>
        <taxon>Bacteria</taxon>
        <taxon>Bacillati</taxon>
        <taxon>Actinomycetota</taxon>
        <taxon>Actinomycetes</taxon>
        <taxon>Mycobacteriales</taxon>
        <taxon>Corynebacteriaceae</taxon>
        <taxon>Corynebacterium</taxon>
    </lineage>
</organism>
<evidence type="ECO:0000256" key="1">
    <source>
        <dbReference type="ARBA" id="ARBA00004651"/>
    </source>
</evidence>
<evidence type="ECO:0000256" key="3">
    <source>
        <dbReference type="ARBA" id="ARBA00022692"/>
    </source>
</evidence>
<feature type="transmembrane region" description="Helical" evidence="6">
    <location>
        <begin position="246"/>
        <end position="265"/>
    </location>
</feature>
<dbReference type="GO" id="GO:0005886">
    <property type="term" value="C:plasma membrane"/>
    <property type="evidence" value="ECO:0007669"/>
    <property type="project" value="UniProtKB-SubCell"/>
</dbReference>
<accession>A0A939DYA7</accession>
<gene>
    <name evidence="7" type="ORF">JZY06_00985</name>
</gene>
<evidence type="ECO:0000256" key="6">
    <source>
        <dbReference type="SAM" id="Phobius"/>
    </source>
</evidence>
<dbReference type="InterPro" id="IPR050367">
    <property type="entry name" value="APC_superfamily"/>
</dbReference>
<feature type="transmembrane region" description="Helical" evidence="6">
    <location>
        <begin position="21"/>
        <end position="42"/>
    </location>
</feature>
<evidence type="ECO:0000256" key="2">
    <source>
        <dbReference type="ARBA" id="ARBA00022475"/>
    </source>
</evidence>
<feature type="transmembrane region" description="Helical" evidence="6">
    <location>
        <begin position="209"/>
        <end position="226"/>
    </location>
</feature>
<keyword evidence="3 6" id="KW-0812">Transmembrane</keyword>
<evidence type="ECO:0000256" key="4">
    <source>
        <dbReference type="ARBA" id="ARBA00022989"/>
    </source>
</evidence>
<feature type="transmembrane region" description="Helical" evidence="6">
    <location>
        <begin position="423"/>
        <end position="444"/>
    </location>
</feature>
<dbReference type="AlphaFoldDB" id="A0A939DYA7"/>
<feature type="transmembrane region" description="Helical" evidence="6">
    <location>
        <begin position="391"/>
        <end position="411"/>
    </location>
</feature>
<feature type="transmembrane region" description="Helical" evidence="6">
    <location>
        <begin position="107"/>
        <end position="130"/>
    </location>
</feature>
<dbReference type="Gene3D" id="1.20.1740.10">
    <property type="entry name" value="Amino acid/polyamine transporter I"/>
    <property type="match status" value="1"/>
</dbReference>
<keyword evidence="5 6" id="KW-0472">Membrane</keyword>
<dbReference type="InterPro" id="IPR002293">
    <property type="entry name" value="AA/rel_permease1"/>
</dbReference>
<feature type="transmembrane region" description="Helical" evidence="6">
    <location>
        <begin position="347"/>
        <end position="371"/>
    </location>
</feature>
<name>A0A939DYA7_9CORY</name>
<feature type="transmembrane region" description="Helical" evidence="6">
    <location>
        <begin position="62"/>
        <end position="81"/>
    </location>
</feature>
<dbReference type="RefSeq" id="WP_207117642.1">
    <property type="nucleotide sequence ID" value="NZ_JAFLEQ010000003.1"/>
</dbReference>
<feature type="transmembrane region" description="Helical" evidence="6">
    <location>
        <begin position="456"/>
        <end position="473"/>
    </location>
</feature>
<comment type="caution">
    <text evidence="7">The sequence shown here is derived from an EMBL/GenBank/DDBJ whole genome shotgun (WGS) entry which is preliminary data.</text>
</comment>
<comment type="subcellular location">
    <subcellularLocation>
        <location evidence="1">Cell membrane</location>
        <topology evidence="1">Multi-pass membrane protein</topology>
    </subcellularLocation>
</comment>
<dbReference type="GO" id="GO:0022857">
    <property type="term" value="F:transmembrane transporter activity"/>
    <property type="evidence" value="ECO:0007669"/>
    <property type="project" value="InterPro"/>
</dbReference>
<dbReference type="EMBL" id="JAFLEQ010000003">
    <property type="protein sequence ID" value="MBN9643213.1"/>
    <property type="molecule type" value="Genomic_DNA"/>
</dbReference>
<evidence type="ECO:0000256" key="5">
    <source>
        <dbReference type="ARBA" id="ARBA00023136"/>
    </source>
</evidence>
<dbReference type="Pfam" id="PF13520">
    <property type="entry name" value="AA_permease_2"/>
    <property type="match status" value="1"/>
</dbReference>
<proteinExistence type="predicted"/>
<keyword evidence="8" id="KW-1185">Reference proteome</keyword>
<feature type="transmembrane region" description="Helical" evidence="6">
    <location>
        <begin position="170"/>
        <end position="189"/>
    </location>
</feature>
<dbReference type="Proteomes" id="UP000664332">
    <property type="component" value="Unassembled WGS sequence"/>
</dbReference>
<reference evidence="7" key="1">
    <citation type="submission" date="2021-03" db="EMBL/GenBank/DDBJ databases">
        <authorList>
            <person name="Sun Q."/>
        </authorList>
    </citation>
    <scope>NUCLEOTIDE SEQUENCE</scope>
    <source>
        <strain evidence="7">CCM 8862</strain>
    </source>
</reference>
<keyword evidence="2" id="KW-1003">Cell membrane</keyword>
<dbReference type="PIRSF" id="PIRSF006060">
    <property type="entry name" value="AA_transporter"/>
    <property type="match status" value="1"/>
</dbReference>
<feature type="transmembrane region" description="Helical" evidence="6">
    <location>
        <begin position="304"/>
        <end position="326"/>
    </location>
</feature>
<dbReference type="PANTHER" id="PTHR42770:SF16">
    <property type="entry name" value="AMINO ACID PERMEASE"/>
    <property type="match status" value="1"/>
</dbReference>
<feature type="transmembrane region" description="Helical" evidence="6">
    <location>
        <begin position="142"/>
        <end position="163"/>
    </location>
</feature>
<evidence type="ECO:0000313" key="7">
    <source>
        <dbReference type="EMBL" id="MBN9643213.1"/>
    </source>
</evidence>
<evidence type="ECO:0000313" key="8">
    <source>
        <dbReference type="Proteomes" id="UP000664332"/>
    </source>
</evidence>
<sequence>MTQQQILDPQDPSLHDGKHDLVGHLGTGSLIFLIIAASAPLTVVAGGAPTSFAVTEMAGVPLGYLVLGIVILFFSVGYAAMSSRVTNAGAIYAYTAAGLGKRQGLAVAWLALVSYNAMQIGLYGIFGFVLAITLDAMAGITVSWWLCALTGWLLTAILGAMNIDASAKVIGVLVLLEFFIVGAVDFFALSTPADGYPMGGFDVPEFVSSPGVGAALAFGMAAFMGFESATIYTEETKNPRKTIPRATYGAVTIIALFYAFSVWAVQVGIGETLVIDKSIEMGPELVFWYLAETGHPVLADLGRVVFITSLFAALFAFHNAIARYILTLGREGVLPEFLGRTSPKTHAPIGGSLTQSALAFVCIIGFAAYGAVTGAPFEFPVIVMFGWLTNAGAFGIVFLLFITALSCVFFFRGDASINLFSRVISPVLAMIGLGFVFIEILIHFDVLVGAEGFSPLVIGMPTVILLTGVLGLIRGEWLRRNRPAVFDRIGTGHGVEFDNQHT</sequence>
<keyword evidence="4 6" id="KW-1133">Transmembrane helix</keyword>
<protein>
    <submittedName>
        <fullName evidence="7">APC family permease</fullName>
    </submittedName>
</protein>
<dbReference type="PANTHER" id="PTHR42770">
    <property type="entry name" value="AMINO ACID TRANSPORTER-RELATED"/>
    <property type="match status" value="1"/>
</dbReference>